<dbReference type="GO" id="GO:0030295">
    <property type="term" value="F:protein kinase activator activity"/>
    <property type="evidence" value="ECO:0007669"/>
    <property type="project" value="TreeGrafter"/>
</dbReference>
<reference evidence="10" key="1">
    <citation type="submission" date="2024-03" db="EMBL/GenBank/DDBJ databases">
        <authorList>
            <person name="Plomp N."/>
            <person name="Harmsen H.J."/>
        </authorList>
    </citation>
    <scope>NUCLEOTIDE SEQUENCE</scope>
    <source>
        <strain evidence="10">HTF-128</strain>
    </source>
</reference>
<comment type="subcellular location">
    <subcellularLocation>
        <location evidence="2">Membrane</location>
    </subcellularLocation>
</comment>
<dbReference type="GO" id="GO:0005524">
    <property type="term" value="F:ATP binding"/>
    <property type="evidence" value="ECO:0007669"/>
    <property type="project" value="UniProtKB-KW"/>
</dbReference>
<dbReference type="EMBL" id="JBBFGL010000004">
    <property type="protein sequence ID" value="MEJ5195690.1"/>
    <property type="molecule type" value="Genomic_DNA"/>
</dbReference>
<evidence type="ECO:0000256" key="3">
    <source>
        <dbReference type="ARBA" id="ARBA00012438"/>
    </source>
</evidence>
<dbReference type="CDD" id="cd00075">
    <property type="entry name" value="HATPase"/>
    <property type="match status" value="1"/>
</dbReference>
<evidence type="ECO:0000256" key="4">
    <source>
        <dbReference type="ARBA" id="ARBA00022679"/>
    </source>
</evidence>
<comment type="catalytic activity">
    <reaction evidence="1">
        <text>ATP + protein L-histidine = ADP + protein N-phospho-L-histidine.</text>
        <dbReference type="EC" id="2.7.13.3"/>
    </reaction>
</comment>
<gene>
    <name evidence="10" type="ORF">WF834_05765</name>
</gene>
<evidence type="ECO:0000256" key="6">
    <source>
        <dbReference type="ARBA" id="ARBA00022777"/>
    </source>
</evidence>
<name>A0AB35Y8L4_9FIRM</name>
<keyword evidence="6 10" id="KW-0418">Kinase</keyword>
<dbReference type="PRINTS" id="PR00344">
    <property type="entry name" value="BCTRLSENSOR"/>
</dbReference>
<evidence type="ECO:0000313" key="10">
    <source>
        <dbReference type="EMBL" id="MEJ5195690.1"/>
    </source>
</evidence>
<dbReference type="SMART" id="SM00387">
    <property type="entry name" value="HATPase_c"/>
    <property type="match status" value="1"/>
</dbReference>
<dbReference type="Gene3D" id="3.30.565.10">
    <property type="entry name" value="Histidine kinase-like ATPase, C-terminal domain"/>
    <property type="match status" value="1"/>
</dbReference>
<feature type="domain" description="Histidine kinase" evidence="9">
    <location>
        <begin position="21"/>
        <end position="236"/>
    </location>
</feature>
<evidence type="ECO:0000256" key="1">
    <source>
        <dbReference type="ARBA" id="ARBA00000085"/>
    </source>
</evidence>
<dbReference type="EC" id="2.7.13.3" evidence="3"/>
<sequence>MEQEWQNDAGALTAQAIPQKDVEQACFHALGLVGRNCEYLEQHLARVGADEQTRQAVNDISAAAARLDRTMNEVMTLLDFLRAEEPPQLSPLDLCQMLQQIAAQADMVQEQLDVELTLDYGGLTSCRVMGDCSDAELLCLHLLSNALRACGTGGKVQLTLRRCENFWKLTVLDDGCGLPETSREAWLENRRCFLGGAGLGLLLCRECCRRMGWDLQVEQRAPEKGTRAVVTIPLCDEPMPEPTVELRSDCSPVRTQQQYQLRNMLVRELRTMPERGGTEDL</sequence>
<organism evidence="10 11">
    <name type="scientific">Faecalibacterium wellingii</name>
    <dbReference type="NCBI Taxonomy" id="2929491"/>
    <lineage>
        <taxon>Bacteria</taxon>
        <taxon>Bacillati</taxon>
        <taxon>Bacillota</taxon>
        <taxon>Clostridia</taxon>
        <taxon>Eubacteriales</taxon>
        <taxon>Oscillospiraceae</taxon>
        <taxon>Faecalibacterium</taxon>
    </lineage>
</organism>
<evidence type="ECO:0000259" key="9">
    <source>
        <dbReference type="PROSITE" id="PS50109"/>
    </source>
</evidence>
<dbReference type="Proteomes" id="UP001373196">
    <property type="component" value="Unassembled WGS sequence"/>
</dbReference>
<evidence type="ECO:0000256" key="7">
    <source>
        <dbReference type="ARBA" id="ARBA00022840"/>
    </source>
</evidence>
<protein>
    <recommendedName>
        <fullName evidence="3">histidine kinase</fullName>
        <ecNumber evidence="3">2.7.13.3</ecNumber>
    </recommendedName>
</protein>
<keyword evidence="7" id="KW-0067">ATP-binding</keyword>
<keyword evidence="5" id="KW-0547">Nucleotide-binding</keyword>
<dbReference type="PANTHER" id="PTHR42878:SF7">
    <property type="entry name" value="SENSOR HISTIDINE KINASE GLRK"/>
    <property type="match status" value="1"/>
</dbReference>
<dbReference type="GO" id="GO:0007234">
    <property type="term" value="P:osmosensory signaling via phosphorelay pathway"/>
    <property type="evidence" value="ECO:0007669"/>
    <property type="project" value="TreeGrafter"/>
</dbReference>
<dbReference type="InterPro" id="IPR004358">
    <property type="entry name" value="Sig_transdc_His_kin-like_C"/>
</dbReference>
<accession>A0AB35Y8L4</accession>
<evidence type="ECO:0000256" key="2">
    <source>
        <dbReference type="ARBA" id="ARBA00004370"/>
    </source>
</evidence>
<dbReference type="AlphaFoldDB" id="A0AB35Y8L4"/>
<dbReference type="InterPro" id="IPR050351">
    <property type="entry name" value="BphY/WalK/GraS-like"/>
</dbReference>
<dbReference type="SUPFAM" id="SSF55874">
    <property type="entry name" value="ATPase domain of HSP90 chaperone/DNA topoisomerase II/histidine kinase"/>
    <property type="match status" value="1"/>
</dbReference>
<dbReference type="GO" id="GO:0004673">
    <property type="term" value="F:protein histidine kinase activity"/>
    <property type="evidence" value="ECO:0007669"/>
    <property type="project" value="UniProtKB-EC"/>
</dbReference>
<proteinExistence type="predicted"/>
<dbReference type="Pfam" id="PF02518">
    <property type="entry name" value="HATPase_c"/>
    <property type="match status" value="1"/>
</dbReference>
<dbReference type="InterPro" id="IPR005467">
    <property type="entry name" value="His_kinase_dom"/>
</dbReference>
<evidence type="ECO:0000313" key="11">
    <source>
        <dbReference type="Proteomes" id="UP001373196"/>
    </source>
</evidence>
<comment type="caution">
    <text evidence="10">The sequence shown here is derived from an EMBL/GenBank/DDBJ whole genome shotgun (WGS) entry which is preliminary data.</text>
</comment>
<dbReference type="PROSITE" id="PS50109">
    <property type="entry name" value="HIS_KIN"/>
    <property type="match status" value="1"/>
</dbReference>
<dbReference type="RefSeq" id="WP_339395210.1">
    <property type="nucleotide sequence ID" value="NZ_JBBFGL010000004.1"/>
</dbReference>
<dbReference type="PANTHER" id="PTHR42878">
    <property type="entry name" value="TWO-COMPONENT HISTIDINE KINASE"/>
    <property type="match status" value="1"/>
</dbReference>
<dbReference type="InterPro" id="IPR003594">
    <property type="entry name" value="HATPase_dom"/>
</dbReference>
<keyword evidence="4" id="KW-0808">Transferase</keyword>
<evidence type="ECO:0000256" key="5">
    <source>
        <dbReference type="ARBA" id="ARBA00022741"/>
    </source>
</evidence>
<dbReference type="GO" id="GO:0000156">
    <property type="term" value="F:phosphorelay response regulator activity"/>
    <property type="evidence" value="ECO:0007669"/>
    <property type="project" value="TreeGrafter"/>
</dbReference>
<evidence type="ECO:0000256" key="8">
    <source>
        <dbReference type="ARBA" id="ARBA00023012"/>
    </source>
</evidence>
<keyword evidence="8" id="KW-0902">Two-component regulatory system</keyword>
<dbReference type="InterPro" id="IPR036890">
    <property type="entry name" value="HATPase_C_sf"/>
</dbReference>